<dbReference type="Gene3D" id="3.40.50.10810">
    <property type="entry name" value="Tandem AAA-ATPase domain"/>
    <property type="match status" value="1"/>
</dbReference>
<dbReference type="Gene3D" id="1.10.30.50">
    <property type="match status" value="1"/>
</dbReference>
<gene>
    <name evidence="8" type="ORF">ALAG00032_LOCUS4879</name>
</gene>
<keyword evidence="2" id="KW-0378">Hydrolase</keyword>
<dbReference type="InterPro" id="IPR038718">
    <property type="entry name" value="SNF2-like_sf"/>
</dbReference>
<dbReference type="GO" id="GO:0031297">
    <property type="term" value="P:replication fork processing"/>
    <property type="evidence" value="ECO:0007669"/>
    <property type="project" value="TreeGrafter"/>
</dbReference>
<dbReference type="InterPro" id="IPR001650">
    <property type="entry name" value="Helicase_C-like"/>
</dbReference>
<evidence type="ECO:0000313" key="8">
    <source>
        <dbReference type="EMBL" id="CAE0364138.1"/>
    </source>
</evidence>
<evidence type="ECO:0000256" key="3">
    <source>
        <dbReference type="ARBA" id="ARBA00022806"/>
    </source>
</evidence>
<proteinExistence type="predicted"/>
<keyword evidence="4" id="KW-0067">ATP-binding</keyword>
<feature type="domain" description="Helicase ATP-binding" evidence="6">
    <location>
        <begin position="344"/>
        <end position="512"/>
    </location>
</feature>
<dbReference type="GO" id="GO:0004386">
    <property type="term" value="F:helicase activity"/>
    <property type="evidence" value="ECO:0007669"/>
    <property type="project" value="UniProtKB-KW"/>
</dbReference>
<dbReference type="GO" id="GO:0004520">
    <property type="term" value="F:DNA endonuclease activity"/>
    <property type="evidence" value="ECO:0007669"/>
    <property type="project" value="TreeGrafter"/>
</dbReference>
<protein>
    <recommendedName>
        <fullName evidence="9">DNA helicase</fullName>
    </recommendedName>
</protein>
<organism evidence="8">
    <name type="scientific">Aureoumbra lagunensis</name>
    <dbReference type="NCBI Taxonomy" id="44058"/>
    <lineage>
        <taxon>Eukaryota</taxon>
        <taxon>Sar</taxon>
        <taxon>Stramenopiles</taxon>
        <taxon>Ochrophyta</taxon>
        <taxon>Pelagophyceae</taxon>
        <taxon>Pelagomonadales</taxon>
        <taxon>Aureoumbra</taxon>
    </lineage>
</organism>
<keyword evidence="1" id="KW-0547">Nucleotide-binding</keyword>
<dbReference type="SMART" id="SM00487">
    <property type="entry name" value="DEXDc"/>
    <property type="match status" value="1"/>
</dbReference>
<feature type="domain" description="Helicase C-terminal" evidence="7">
    <location>
        <begin position="618"/>
        <end position="790"/>
    </location>
</feature>
<dbReference type="CDD" id="cd00085">
    <property type="entry name" value="HNHc"/>
    <property type="match status" value="1"/>
</dbReference>
<dbReference type="PROSITE" id="PS51194">
    <property type="entry name" value="HELICASE_CTER"/>
    <property type="match status" value="1"/>
</dbReference>
<dbReference type="Pfam" id="PF00176">
    <property type="entry name" value="SNF2-rel_dom"/>
    <property type="match status" value="1"/>
</dbReference>
<dbReference type="PANTHER" id="PTHR45766">
    <property type="entry name" value="DNA ANNEALING HELICASE AND ENDONUCLEASE ZRANB3 FAMILY MEMBER"/>
    <property type="match status" value="1"/>
</dbReference>
<dbReference type="EMBL" id="HBIJ01006940">
    <property type="protein sequence ID" value="CAE0364138.1"/>
    <property type="molecule type" value="Transcribed_RNA"/>
</dbReference>
<reference evidence="8" key="1">
    <citation type="submission" date="2021-01" db="EMBL/GenBank/DDBJ databases">
        <authorList>
            <person name="Corre E."/>
            <person name="Pelletier E."/>
            <person name="Niang G."/>
            <person name="Scheremetjew M."/>
            <person name="Finn R."/>
            <person name="Kale V."/>
            <person name="Holt S."/>
            <person name="Cochrane G."/>
            <person name="Meng A."/>
            <person name="Brown T."/>
            <person name="Cohen L."/>
        </authorList>
    </citation>
    <scope>NUCLEOTIDE SEQUENCE</scope>
    <source>
        <strain evidence="8">CCMP1510</strain>
    </source>
</reference>
<dbReference type="GO" id="GO:0016787">
    <property type="term" value="F:hydrolase activity"/>
    <property type="evidence" value="ECO:0007669"/>
    <property type="project" value="UniProtKB-KW"/>
</dbReference>
<evidence type="ECO:0000259" key="7">
    <source>
        <dbReference type="PROSITE" id="PS51194"/>
    </source>
</evidence>
<dbReference type="SUPFAM" id="SSF52540">
    <property type="entry name" value="P-loop containing nucleoside triphosphate hydrolases"/>
    <property type="match status" value="2"/>
</dbReference>
<dbReference type="GO" id="GO:0005524">
    <property type="term" value="F:ATP binding"/>
    <property type="evidence" value="ECO:0007669"/>
    <property type="project" value="UniProtKB-KW"/>
</dbReference>
<dbReference type="GO" id="GO:0006281">
    <property type="term" value="P:DNA repair"/>
    <property type="evidence" value="ECO:0007669"/>
    <property type="project" value="TreeGrafter"/>
</dbReference>
<dbReference type="InterPro" id="IPR000330">
    <property type="entry name" value="SNF2_N"/>
</dbReference>
<evidence type="ECO:0000259" key="6">
    <source>
        <dbReference type="PROSITE" id="PS51192"/>
    </source>
</evidence>
<dbReference type="InterPro" id="IPR003615">
    <property type="entry name" value="HNH_nuc"/>
</dbReference>
<dbReference type="InterPro" id="IPR002711">
    <property type="entry name" value="HNH"/>
</dbReference>
<dbReference type="InterPro" id="IPR014001">
    <property type="entry name" value="Helicase_ATP-bd"/>
</dbReference>
<feature type="compositionally biased region" description="Polar residues" evidence="5">
    <location>
        <begin position="1208"/>
        <end position="1217"/>
    </location>
</feature>
<keyword evidence="3" id="KW-0347">Helicase</keyword>
<evidence type="ECO:0000256" key="5">
    <source>
        <dbReference type="SAM" id="MobiDB-lite"/>
    </source>
</evidence>
<dbReference type="Pfam" id="PF01844">
    <property type="entry name" value="HNH"/>
    <property type="match status" value="1"/>
</dbReference>
<name>A0A7S3JVH1_9STRA</name>
<evidence type="ECO:0000256" key="1">
    <source>
        <dbReference type="ARBA" id="ARBA00022741"/>
    </source>
</evidence>
<dbReference type="GO" id="GO:0003676">
    <property type="term" value="F:nucleic acid binding"/>
    <property type="evidence" value="ECO:0007669"/>
    <property type="project" value="InterPro"/>
</dbReference>
<feature type="region of interest" description="Disordered" evidence="5">
    <location>
        <begin position="1185"/>
        <end position="1285"/>
    </location>
</feature>
<dbReference type="CDD" id="cd18793">
    <property type="entry name" value="SF2_C_SNF"/>
    <property type="match status" value="1"/>
</dbReference>
<dbReference type="Pfam" id="PF00271">
    <property type="entry name" value="Helicase_C"/>
    <property type="match status" value="1"/>
</dbReference>
<dbReference type="PANTHER" id="PTHR45766:SF3">
    <property type="entry name" value="DNA ANNEALING HELICASE AND ENDONUCLEASE ZRANB3"/>
    <property type="match status" value="1"/>
</dbReference>
<dbReference type="GO" id="GO:0008270">
    <property type="term" value="F:zinc ion binding"/>
    <property type="evidence" value="ECO:0007669"/>
    <property type="project" value="InterPro"/>
</dbReference>
<sequence>MSVAVRIQSEMLPEGGGFGVGLRNGLIEIRMTSLGRICNPSLESPQQRGKNYKQEEDELCVAGIVDKLLDWSKTGDNRVWLQLRLIAGSERECITLTLWDTAALSCRCVRPGLAVIATKCRRTGQTDHLYAYKIAGCVSDDVVVAVETATLQSMHPDWEFLKAQRLVENKLKALRLRREKFNEWQHDALGIIRRDHCWCCGCSWNGVNCSSFPLCGGRKSAAFSVQNVAVPAIAFELVWNEVTEEINILRLRPLPAPRGEPSIQNLSSSLVDFRLEDYKSVLATQRQLVSKNCFRGLREPPECIISTLRREPLRERSAQEIESLFQTLPESLQTFLKPFQRDGVKFCLRKRKAYLADDMGLGKTVQAIATALALKKEWPLLIICPAGVRTMWVDQIERFVPQLAPNEIKLVTCSNDAPDPPPAKSPSIVIISFRMLERLRQLQADAGLFEFSTVIVDEAQLLTSSVNPNEAKQTAIACAWIRKAPNVILLSGTPAMVRPISMFSCLDALLPSSWLRSLEISDRKLEFLRYWCGARVSRFGHYSKGYASFDAINFHDELNAILRALCMLRRLKKNVLTQLPKLVRKVIRLEINSTTQEDQTKTNFMASGLAKVDSACKWIIQFLEETSQLETKLVVFGHHIAVLNSICAALEASRNKNWQGLTPGRIDGSVNAEMRASLTRHFRNEGQARVLVVSVTAGGVGIDLSAASHAVFIESVGLQAAWIRQAEDRLHRQGQRNSVCVYYLLGTSADHKGWPSLYAALLSNTTVFNGAKEAERFLVDQVLEDKEDIGFNLAAPSEAIQSVPLDAALNQEVMVEKNDDDLEAWRWTVDEDSSDEHENNLGGENDGLLFEVSENSGRVHLHEAGKRLGQTAEAAELELPRIVARGATISTTQGWRIGARRARSVARTSLPPRLAQDGRLARLAWIFRRQWNALMTIQQADLYGVPIRPPLALAVAHQNAQNASSQAVASTRRRYMPCLEAALDGCRGYVDFPGCEIINVRVVGREYLGLPPIPRIINRKAHTAKCLCCSEFFKVAVDAFFETNTSTLQGEIKRSITAANMSSLFCSQKCRDKYKATTSASGLRELVFARDHGICQNCGVDCHALVQQLKALRSASYGSKVTIVLESNPKWKDYRELMKKLITKPRDGLAWEADHIYRVADGGGEATVEQLQTLCVPCHKNKTRSENTKDRIQSTKRAVKHSKKRPLESSSTANNNLRHCEEFPGHKPRPNVVLDGTDEDDELFGPNAPKPIIKKKVRQESLSPFKCSQLPSDDDGVTGIPDLDL</sequence>
<dbReference type="SMART" id="SM00490">
    <property type="entry name" value="HELICc"/>
    <property type="match status" value="1"/>
</dbReference>
<evidence type="ECO:0000256" key="2">
    <source>
        <dbReference type="ARBA" id="ARBA00022801"/>
    </source>
</evidence>
<dbReference type="GO" id="GO:0043596">
    <property type="term" value="C:nuclear replication fork"/>
    <property type="evidence" value="ECO:0007669"/>
    <property type="project" value="TreeGrafter"/>
</dbReference>
<dbReference type="Gene3D" id="3.40.50.300">
    <property type="entry name" value="P-loop containing nucleotide triphosphate hydrolases"/>
    <property type="match status" value="1"/>
</dbReference>
<evidence type="ECO:0008006" key="9">
    <source>
        <dbReference type="Google" id="ProtNLM"/>
    </source>
</evidence>
<dbReference type="InterPro" id="IPR027417">
    <property type="entry name" value="P-loop_NTPase"/>
</dbReference>
<dbReference type="InterPro" id="IPR049730">
    <property type="entry name" value="SNF2/RAD54-like_C"/>
</dbReference>
<evidence type="ECO:0000256" key="4">
    <source>
        <dbReference type="ARBA" id="ARBA00022840"/>
    </source>
</evidence>
<dbReference type="PROSITE" id="PS51192">
    <property type="entry name" value="HELICASE_ATP_BIND_1"/>
    <property type="match status" value="1"/>
</dbReference>
<accession>A0A7S3JVH1</accession>